<proteinExistence type="predicted"/>
<gene>
    <name evidence="5" type="ORF">A2994_01330</name>
</gene>
<dbReference type="SUPFAM" id="SSF53335">
    <property type="entry name" value="S-adenosyl-L-methionine-dependent methyltransferases"/>
    <property type="match status" value="1"/>
</dbReference>
<keyword evidence="1" id="KW-0489">Methyltransferase</keyword>
<keyword evidence="4" id="KW-1133">Transmembrane helix</keyword>
<protein>
    <recommendedName>
        <fullName evidence="7">Methyltransferase domain-containing protein</fullName>
    </recommendedName>
</protein>
<evidence type="ECO:0000256" key="4">
    <source>
        <dbReference type="SAM" id="Phobius"/>
    </source>
</evidence>
<dbReference type="AlphaFoldDB" id="A0A1F4PMW2"/>
<dbReference type="Gene3D" id="3.40.50.150">
    <property type="entry name" value="Vaccinia Virus protein VP39"/>
    <property type="match status" value="1"/>
</dbReference>
<dbReference type="InterPro" id="IPR029063">
    <property type="entry name" value="SAM-dependent_MTases_sf"/>
</dbReference>
<evidence type="ECO:0000313" key="5">
    <source>
        <dbReference type="EMBL" id="OGB84979.1"/>
    </source>
</evidence>
<accession>A0A1F4PMW2</accession>
<keyword evidence="4" id="KW-0812">Transmembrane</keyword>
<keyword evidence="3" id="KW-0949">S-adenosyl-L-methionine</keyword>
<sequence>MEHPVLVAILILLVIGLVLEALWFISTLQSIAGGAPFIPLSRQRAREAWAAASLQPNEIIYELGCGDARHLIYACRQYLVTGVGIDISWWPLLWAWLRVSLGGMKKRVRLVWGNIHRINLSGADVVYVYLGQKLTDALRDKFRRELKAGSRIISAQFPLTDWRPVQTIGDVHHPIYIYLI</sequence>
<dbReference type="PANTHER" id="PTHR13610">
    <property type="entry name" value="METHYLTRANSFERASE DOMAIN-CONTAINING PROTEIN"/>
    <property type="match status" value="1"/>
</dbReference>
<keyword evidence="4" id="KW-0472">Membrane</keyword>
<comment type="caution">
    <text evidence="5">The sequence shown here is derived from an EMBL/GenBank/DDBJ whole genome shotgun (WGS) entry which is preliminary data.</text>
</comment>
<name>A0A1F4PMW2_UNCK3</name>
<evidence type="ECO:0000313" key="6">
    <source>
        <dbReference type="Proteomes" id="UP000179010"/>
    </source>
</evidence>
<reference evidence="5 6" key="1">
    <citation type="journal article" date="2016" name="Nat. Commun.">
        <title>Thousands of microbial genomes shed light on interconnected biogeochemical processes in an aquifer system.</title>
        <authorList>
            <person name="Anantharaman K."/>
            <person name="Brown C.T."/>
            <person name="Hug L.A."/>
            <person name="Sharon I."/>
            <person name="Castelle C.J."/>
            <person name="Probst A.J."/>
            <person name="Thomas B.C."/>
            <person name="Singh A."/>
            <person name="Wilkins M.J."/>
            <person name="Karaoz U."/>
            <person name="Brodie E.L."/>
            <person name="Williams K.H."/>
            <person name="Hubbard S.S."/>
            <person name="Banfield J.F."/>
        </authorList>
    </citation>
    <scope>NUCLEOTIDE SEQUENCE [LARGE SCALE GENOMIC DNA]</scope>
</reference>
<dbReference type="STRING" id="1798539.A2994_01330"/>
<dbReference type="InterPro" id="IPR026170">
    <property type="entry name" value="FAM173A/B"/>
</dbReference>
<evidence type="ECO:0000256" key="3">
    <source>
        <dbReference type="ARBA" id="ARBA00022691"/>
    </source>
</evidence>
<dbReference type="GO" id="GO:0016279">
    <property type="term" value="F:protein-lysine N-methyltransferase activity"/>
    <property type="evidence" value="ECO:0007669"/>
    <property type="project" value="InterPro"/>
</dbReference>
<organism evidence="5 6">
    <name type="scientific">candidate division Kazan bacterium RIFCSPLOWO2_01_FULL_48_13</name>
    <dbReference type="NCBI Taxonomy" id="1798539"/>
    <lineage>
        <taxon>Bacteria</taxon>
        <taxon>Bacteria division Kazan-3B-28</taxon>
    </lineage>
</organism>
<evidence type="ECO:0000256" key="2">
    <source>
        <dbReference type="ARBA" id="ARBA00022679"/>
    </source>
</evidence>
<evidence type="ECO:0000256" key="1">
    <source>
        <dbReference type="ARBA" id="ARBA00022603"/>
    </source>
</evidence>
<evidence type="ECO:0008006" key="7">
    <source>
        <dbReference type="Google" id="ProtNLM"/>
    </source>
</evidence>
<dbReference type="Proteomes" id="UP000179010">
    <property type="component" value="Unassembled WGS sequence"/>
</dbReference>
<dbReference type="GO" id="GO:0032259">
    <property type="term" value="P:methylation"/>
    <property type="evidence" value="ECO:0007669"/>
    <property type="project" value="UniProtKB-KW"/>
</dbReference>
<dbReference type="EMBL" id="METE01000013">
    <property type="protein sequence ID" value="OGB84979.1"/>
    <property type="molecule type" value="Genomic_DNA"/>
</dbReference>
<dbReference type="PANTHER" id="PTHR13610:SF11">
    <property type="entry name" value="METHYLTRANSFERASE DOMAIN-CONTAINING PROTEIN"/>
    <property type="match status" value="1"/>
</dbReference>
<feature type="transmembrane region" description="Helical" evidence="4">
    <location>
        <begin position="6"/>
        <end position="25"/>
    </location>
</feature>
<keyword evidence="2" id="KW-0808">Transferase</keyword>